<dbReference type="SUPFAM" id="SSF55681">
    <property type="entry name" value="Class II aaRS and biotin synthetases"/>
    <property type="match status" value="1"/>
</dbReference>
<gene>
    <name evidence="2" type="ORF">SPIROBIBN47_240029</name>
</gene>
<dbReference type="InterPro" id="IPR006195">
    <property type="entry name" value="aa-tRNA-synth_II"/>
</dbReference>
<protein>
    <recommendedName>
        <fullName evidence="1">Aminoacyl-transfer RNA synthetases class-II family profile domain-containing protein</fullName>
    </recommendedName>
</protein>
<dbReference type="EMBL" id="FWDM01000017">
    <property type="protein sequence ID" value="SLM12252.1"/>
    <property type="molecule type" value="Genomic_DNA"/>
</dbReference>
<reference evidence="2" key="1">
    <citation type="submission" date="2017-02" db="EMBL/GenBank/DDBJ databases">
        <authorList>
            <person name="Regsiter A."/>
            <person name="William W."/>
        </authorList>
    </citation>
    <scope>NUCLEOTIDE SEQUENCE</scope>
    <source>
        <strain evidence="2">Bib</strain>
    </source>
</reference>
<accession>A0A3P3XHY7</accession>
<dbReference type="PROSITE" id="PS50862">
    <property type="entry name" value="AA_TRNA_LIGASE_II"/>
    <property type="match status" value="1"/>
</dbReference>
<evidence type="ECO:0000259" key="1">
    <source>
        <dbReference type="PROSITE" id="PS50862"/>
    </source>
</evidence>
<dbReference type="Gene3D" id="3.30.930.10">
    <property type="entry name" value="Bira Bifunctional Protein, Domain 2"/>
    <property type="match status" value="1"/>
</dbReference>
<dbReference type="InterPro" id="IPR045864">
    <property type="entry name" value="aa-tRNA-synth_II/BPL/LPL"/>
</dbReference>
<feature type="domain" description="Aminoacyl-transfer RNA synthetases class-II family profile" evidence="1">
    <location>
        <begin position="130"/>
        <end position="411"/>
    </location>
</feature>
<name>A0A3P3XHY7_9SPIR</name>
<proteinExistence type="predicted"/>
<dbReference type="AlphaFoldDB" id="A0A3P3XHY7"/>
<sequence>MKAFDSADLAGISIGSSLDGFQKKLAGSGISFTDYVRESHIRKWTGEALAHALKIRTALVLGLQEFLVSQNILNIDRVSMSPVTDPLCHNVEHAPVILFQNTPYRTTHSMIYSKMLACMNPFVPGVYIDSPNIRLELPSETARHKYLIDFSQMDIELKRSRKLTPEDYFDRPEVTKAELEQERDRALDFFEDLIIYAVKKILAFAPESLRALGVTLAVPQKPFPRFFKDEEEDHDASSLEERLGQKAGVQFFWVLGLLRENYDLVYPYLSRDGKRPPKASITSRQIFNYDLCAAPLYQDGSLGRAYEVLSGGLREWVYEAIVARLLDNGILREEPQFDDHGNLLNMATLDGYGPFLTVARMCDEKGEGLFPETFGGGLGIERTLFALLHGPSVKDIDELTCFGKNPDKVLPFLF</sequence>
<organism evidence="2">
    <name type="scientific">uncultured spirochete</name>
    <dbReference type="NCBI Taxonomy" id="156406"/>
    <lineage>
        <taxon>Bacteria</taxon>
        <taxon>Pseudomonadati</taxon>
        <taxon>Spirochaetota</taxon>
        <taxon>Spirochaetia</taxon>
        <taxon>Spirochaetales</taxon>
        <taxon>environmental samples</taxon>
    </lineage>
</organism>
<evidence type="ECO:0000313" key="2">
    <source>
        <dbReference type="EMBL" id="SLM12252.1"/>
    </source>
</evidence>